<dbReference type="EMBL" id="BGZK01000140">
    <property type="protein sequence ID" value="GBP22485.1"/>
    <property type="molecule type" value="Genomic_DNA"/>
</dbReference>
<evidence type="ECO:0000313" key="1">
    <source>
        <dbReference type="EMBL" id="GBP22485.1"/>
    </source>
</evidence>
<accession>A0A4C1U7X1</accession>
<protein>
    <submittedName>
        <fullName evidence="1">Uncharacterized protein</fullName>
    </submittedName>
</protein>
<dbReference type="AlphaFoldDB" id="A0A4C1U7X1"/>
<comment type="caution">
    <text evidence="1">The sequence shown here is derived from an EMBL/GenBank/DDBJ whole genome shotgun (WGS) entry which is preliminary data.</text>
</comment>
<evidence type="ECO:0000313" key="2">
    <source>
        <dbReference type="Proteomes" id="UP000299102"/>
    </source>
</evidence>
<organism evidence="1 2">
    <name type="scientific">Eumeta variegata</name>
    <name type="common">Bagworm moth</name>
    <name type="synonym">Eumeta japonica</name>
    <dbReference type="NCBI Taxonomy" id="151549"/>
    <lineage>
        <taxon>Eukaryota</taxon>
        <taxon>Metazoa</taxon>
        <taxon>Ecdysozoa</taxon>
        <taxon>Arthropoda</taxon>
        <taxon>Hexapoda</taxon>
        <taxon>Insecta</taxon>
        <taxon>Pterygota</taxon>
        <taxon>Neoptera</taxon>
        <taxon>Endopterygota</taxon>
        <taxon>Lepidoptera</taxon>
        <taxon>Glossata</taxon>
        <taxon>Ditrysia</taxon>
        <taxon>Tineoidea</taxon>
        <taxon>Psychidae</taxon>
        <taxon>Oiketicinae</taxon>
        <taxon>Eumeta</taxon>
    </lineage>
</organism>
<gene>
    <name evidence="1" type="ORF">EVAR_78662_1</name>
</gene>
<reference evidence="1 2" key="1">
    <citation type="journal article" date="2019" name="Commun. Biol.">
        <title>The bagworm genome reveals a unique fibroin gene that provides high tensile strength.</title>
        <authorList>
            <person name="Kono N."/>
            <person name="Nakamura H."/>
            <person name="Ohtoshi R."/>
            <person name="Tomita M."/>
            <person name="Numata K."/>
            <person name="Arakawa K."/>
        </authorList>
    </citation>
    <scope>NUCLEOTIDE SEQUENCE [LARGE SCALE GENOMIC DNA]</scope>
</reference>
<proteinExistence type="predicted"/>
<dbReference type="Proteomes" id="UP000299102">
    <property type="component" value="Unassembled WGS sequence"/>
</dbReference>
<keyword evidence="2" id="KW-1185">Reference proteome</keyword>
<name>A0A4C1U7X1_EUMVA</name>
<sequence length="100" mass="11568">MEEGGEWDDGGEPRRVTGRRRRLRWTIATGIALFAHCTSGSDDVLVSRERRNRNDYTRNNILCRLDFKAGNETPKIGLPRSGVKTRNWHRSEYMQSEVFG</sequence>